<protein>
    <recommendedName>
        <fullName evidence="7">Nucleolar pre-ribosomal-associated protein 1</fullName>
    </recommendedName>
</protein>
<evidence type="ECO:0000313" key="6">
    <source>
        <dbReference type="Proteomes" id="UP000663841"/>
    </source>
</evidence>
<feature type="domain" description="URB1 C-terminal" evidence="3">
    <location>
        <begin position="1609"/>
        <end position="1805"/>
    </location>
</feature>
<evidence type="ECO:0000259" key="4">
    <source>
        <dbReference type="Pfam" id="PF26140"/>
    </source>
</evidence>
<dbReference type="GO" id="GO:0000466">
    <property type="term" value="P:maturation of 5.8S rRNA from tricistronic rRNA transcript (SSU-rRNA, 5.8S rRNA, LSU-rRNA)"/>
    <property type="evidence" value="ECO:0007669"/>
    <property type="project" value="TreeGrafter"/>
</dbReference>
<feature type="region of interest" description="Disordered" evidence="1">
    <location>
        <begin position="308"/>
        <end position="333"/>
    </location>
</feature>
<dbReference type="GO" id="GO:0005730">
    <property type="term" value="C:nucleolus"/>
    <property type="evidence" value="ECO:0007669"/>
    <property type="project" value="TreeGrafter"/>
</dbReference>
<evidence type="ECO:0000259" key="2">
    <source>
        <dbReference type="Pfam" id="PF11707"/>
    </source>
</evidence>
<evidence type="ECO:0000259" key="3">
    <source>
        <dbReference type="Pfam" id="PF16201"/>
    </source>
</evidence>
<dbReference type="Pfam" id="PF26140">
    <property type="entry name" value="HEAT_URB1"/>
    <property type="match status" value="1"/>
</dbReference>
<name>A0A8H2X750_9AGAM</name>
<dbReference type="InterPro" id="IPR032436">
    <property type="entry name" value="URB1_C"/>
</dbReference>
<reference evidence="5" key="1">
    <citation type="submission" date="2021-01" db="EMBL/GenBank/DDBJ databases">
        <authorList>
            <person name="Kaushik A."/>
        </authorList>
    </citation>
    <scope>NUCLEOTIDE SEQUENCE</scope>
    <source>
        <strain evidence="5">AG3-T5</strain>
    </source>
</reference>
<dbReference type="PANTHER" id="PTHR13500:SF0">
    <property type="entry name" value="NUCLEOLAR PRE-RIBOSOMAL-ASSOCIATED PROTEIN 1"/>
    <property type="match status" value="1"/>
</dbReference>
<evidence type="ECO:0008006" key="7">
    <source>
        <dbReference type="Google" id="ProtNLM"/>
    </source>
</evidence>
<dbReference type="Proteomes" id="UP000663841">
    <property type="component" value="Unassembled WGS sequence"/>
</dbReference>
<evidence type="ECO:0000313" key="5">
    <source>
        <dbReference type="EMBL" id="CAE6418313.1"/>
    </source>
</evidence>
<dbReference type="InterPro" id="IPR016024">
    <property type="entry name" value="ARM-type_fold"/>
</dbReference>
<dbReference type="InterPro" id="IPR021714">
    <property type="entry name" value="URB1_N"/>
</dbReference>
<dbReference type="PANTHER" id="PTHR13500">
    <property type="entry name" value="NUCLEOLAR PRERIBOSOMAL-ASSOCIATED PROTEIN 1"/>
    <property type="match status" value="1"/>
</dbReference>
<organism evidence="5 6">
    <name type="scientific">Rhizoctonia solani</name>
    <dbReference type="NCBI Taxonomy" id="456999"/>
    <lineage>
        <taxon>Eukaryota</taxon>
        <taxon>Fungi</taxon>
        <taxon>Dikarya</taxon>
        <taxon>Basidiomycota</taxon>
        <taxon>Agaricomycotina</taxon>
        <taxon>Agaricomycetes</taxon>
        <taxon>Cantharellales</taxon>
        <taxon>Ceratobasidiaceae</taxon>
        <taxon>Rhizoctonia</taxon>
    </lineage>
</organism>
<dbReference type="SUPFAM" id="SSF48371">
    <property type="entry name" value="ARM repeat"/>
    <property type="match status" value="2"/>
</dbReference>
<dbReference type="GO" id="GO:0000463">
    <property type="term" value="P:maturation of LSU-rRNA from tricistronic rRNA transcript (SSU-rRNA, 5.8S rRNA, LSU-rRNA)"/>
    <property type="evidence" value="ECO:0007669"/>
    <property type="project" value="TreeGrafter"/>
</dbReference>
<sequence length="2000" mass="221099">MAKLKRPRTVQGKNTATFESAEHLIETLKSRSPEALKNALVSFRNQITVGYDERPGVGDARVVLVTSWLEKSSGASELFDIWDTGSNYTSLVLVSLAHTLSLISGTPAGSTHAPAILRVLLDSTHARRLNAHLASGQTDVVLAALKVLGAAASIDPRSTFDAISWTAKALPKLLSHRHRTPTSQPLAHPSIRTALITLVLALLPLTLPLELFTAIFKGIAQDEGVIVKLILEACWEKVWGDVKVPKSSKIKIFGGLGIYLQPLYDRTDPDTTDPLAPADVVHHFLLALCTKPGTGLCFRSRGWYPRPSENPFDEQGPAGKDEGAGEEDGETSAKGTVYNPLLLKLLRTLRPAADARQHELAVRILKACPDLVGPYFAKGAAQLGLSLEPRLSTRWITSVGFVAAVIKAEIPVDSFYVDTPTHSSTLNRTYRADPPPLAAIVENVIPNVLTRAWLTKGLLTKPAPSGEQNSTSTSTGTLVQHTTIRLITQCLLKLSSVLEAFPPGWNERTAEVIDAVRKCVPELGVVVGITQEATKALQKTGDSMDSEAESRELLLAEGTLRLMWLYARVLPGTMAETRFDVGKLLQETEIEELEESRTSGVGGLRVMCQVHMLRLLGENDQFVWSAKPSGSQHTHMYRLLALHLFTPYPPLRTASSALITRLFGTSVLFEHDPREVVAWIESLPRNKHTTSSDAEDDITTFLAFFDDVLSRCIKTPYKYLEQGKQLYASSSDIVRMPSPLLMATLEQLRYKPMEPSPRRIVALFLVRLVKLIVGKMEVRDARAISGYMRDVFTKEGEASLGLEAVSGLEAFLDDLVLVEGRMDVDSGTSTPAAVQFMKEVESMVVRGDKAAKMQATARVVDWVRSSGERLGSLEVTKLLRSLVAWSADEAVLRELLDELDVTVLLSSLRVLANDKGTLEPLLNAFSFPTAFWITLHQSSDSSFLHAAFTKSLSRLPTELLTWACGLVAHRLDAAVNTSSQSDVRTCLGVLASLCQYAATTSEKDNVKQVLFAGTPIIRSLLTESAWITDFRGIVSTLLDGDNENNVVLASPYSQHWSGSLLEVASTSELETNATGFSIWIPFTPASTCIRILKSVLTYIENWASISPAVASLLESLASHLRTINLQRVDSQQLAETLPELLKIPKLTEFPGLLKLASTIVKHELPLGLDLSSFETSGSFSELVKQTTSRWSSRTGLIGTVSWSNFSGWIETEDLARMSTALMYVSESARVAFAVWVEQQDSLSTRSIGPCFALVDCYLATTQEGTSMWTLQRNVVNKILDCAARVLFKHSESDERQRWAMHALLRAVQAFPENIENIVQIVTKRLPSSHRDIFHRYALSFFTDGTSQSHWEDVVDSVVDSALLWLVRRFAEDDTDSPDLLSCLPIFVKLLPRSSNIKPHLAEPVLVAAVKNRLESGSVMSLCSVIVAHTSLKPMSVNKLLQSVLHHPSLTSVCQTAPSLEDGPLRLLQSLFSKHPSSTCHPSHIIPLVHIYRGTLSRQDTQILSIFHLFEKSRQISTSEILKNWTPEPSHAQPKDFLGTVCNFDPVTMFRTCTGFPQRRDPQNMELGVEDARGDIYDPNFVLPLLSMLMASDEPVMSMQWIDLCRTNILSLAVSALSSKRPTMRQLGYAALVTAYTRLPDVDFQERNQLIYTLDLLRNLIPRPDSTPAHPIPRLPTYTTLLLSHALRDIFSPATPLYPLISRFLLQRPEFDPKDVPLLYTLLYSSSGEWRRERGWMLRFLADGMRSTEDWRVLKRRHTWDLLASLFQASPGDRVLRLSILEVLTNASANKHAATSLVLSSSIISWIHMQLDHTLPGEALIYLKVLDNMAIVLDHEQVEKATSGHWRDGIAEVVVKVLPCREPDSSLVCLASRVLLRLATNLDNVPRSFIRAIKGIMDVMPGIETFPTHAFVDQAQTDASTGPLHTSRNILQFLAGTPDQHWLLTISALWTLCTNAEVDSRLWSGITSRALLANVAQGGLGAFAWVRNQSVVSLLDAPIHR</sequence>
<gene>
    <name evidence="5" type="ORF">RDB_LOCUS38169</name>
</gene>
<dbReference type="EMBL" id="CAJMWW010000071">
    <property type="protein sequence ID" value="CAE6418313.1"/>
    <property type="molecule type" value="Genomic_DNA"/>
</dbReference>
<dbReference type="Pfam" id="PF16201">
    <property type="entry name" value="NopRA1"/>
    <property type="match status" value="1"/>
</dbReference>
<accession>A0A8H2X750</accession>
<proteinExistence type="predicted"/>
<feature type="domain" description="URB1 N-terminal" evidence="2">
    <location>
        <begin position="76"/>
        <end position="397"/>
    </location>
</feature>
<evidence type="ECO:0000256" key="1">
    <source>
        <dbReference type="SAM" id="MobiDB-lite"/>
    </source>
</evidence>
<dbReference type="InterPro" id="IPR039844">
    <property type="entry name" value="URB1"/>
</dbReference>
<dbReference type="Pfam" id="PF11707">
    <property type="entry name" value="Npa1"/>
    <property type="match status" value="1"/>
</dbReference>
<feature type="domain" description="URB1 central HEAT repeat" evidence="4">
    <location>
        <begin position="633"/>
        <end position="774"/>
    </location>
</feature>
<dbReference type="InterPro" id="IPR059018">
    <property type="entry name" value="HEAT_URB1"/>
</dbReference>
<comment type="caution">
    <text evidence="5">The sequence shown here is derived from an EMBL/GenBank/DDBJ whole genome shotgun (WGS) entry which is preliminary data.</text>
</comment>